<evidence type="ECO:0000313" key="2">
    <source>
        <dbReference type="Proteomes" id="UP001321473"/>
    </source>
</evidence>
<dbReference type="Proteomes" id="UP001321473">
    <property type="component" value="Unassembled WGS sequence"/>
</dbReference>
<feature type="non-terminal residue" evidence="1">
    <location>
        <position position="76"/>
    </location>
</feature>
<gene>
    <name evidence="1" type="ORF">V5799_025261</name>
</gene>
<keyword evidence="2" id="KW-1185">Reference proteome</keyword>
<sequence length="76" mass="8181">MATSTAVIRGLQCFGGSWRMLMVCVDAASAQNAAAFRDATLSLQLCCRRFSEFGSLPRHGILPTDLDPFTALTSIL</sequence>
<dbReference type="AlphaFoldDB" id="A0AAQ4E9U2"/>
<dbReference type="EMBL" id="JARKHS020019667">
    <property type="protein sequence ID" value="KAK8771495.1"/>
    <property type="molecule type" value="Genomic_DNA"/>
</dbReference>
<proteinExistence type="predicted"/>
<comment type="caution">
    <text evidence="1">The sequence shown here is derived from an EMBL/GenBank/DDBJ whole genome shotgun (WGS) entry which is preliminary data.</text>
</comment>
<name>A0AAQ4E9U2_AMBAM</name>
<organism evidence="1 2">
    <name type="scientific">Amblyomma americanum</name>
    <name type="common">Lone star tick</name>
    <dbReference type="NCBI Taxonomy" id="6943"/>
    <lineage>
        <taxon>Eukaryota</taxon>
        <taxon>Metazoa</taxon>
        <taxon>Ecdysozoa</taxon>
        <taxon>Arthropoda</taxon>
        <taxon>Chelicerata</taxon>
        <taxon>Arachnida</taxon>
        <taxon>Acari</taxon>
        <taxon>Parasitiformes</taxon>
        <taxon>Ixodida</taxon>
        <taxon>Ixodoidea</taxon>
        <taxon>Ixodidae</taxon>
        <taxon>Amblyomminae</taxon>
        <taxon>Amblyomma</taxon>
    </lineage>
</organism>
<protein>
    <submittedName>
        <fullName evidence="1">Uncharacterized protein</fullName>
    </submittedName>
</protein>
<reference evidence="1 2" key="1">
    <citation type="journal article" date="2023" name="Arcadia Sci">
        <title>De novo assembly of a long-read Amblyomma americanum tick genome.</title>
        <authorList>
            <person name="Chou S."/>
            <person name="Poskanzer K.E."/>
            <person name="Rollins M."/>
            <person name="Thuy-Boun P.S."/>
        </authorList>
    </citation>
    <scope>NUCLEOTIDE SEQUENCE [LARGE SCALE GENOMIC DNA]</scope>
    <source>
        <strain evidence="1">F_SG_1</strain>
        <tissue evidence="1">Salivary glands</tissue>
    </source>
</reference>
<accession>A0AAQ4E9U2</accession>
<evidence type="ECO:0000313" key="1">
    <source>
        <dbReference type="EMBL" id="KAK8771495.1"/>
    </source>
</evidence>